<reference evidence="11" key="1">
    <citation type="submission" date="2025-08" db="UniProtKB">
        <authorList>
            <consortium name="Ensembl"/>
        </authorList>
    </citation>
    <scope>IDENTIFICATION</scope>
</reference>
<keyword evidence="6" id="KW-0406">Ion transport</keyword>
<evidence type="ECO:0000256" key="9">
    <source>
        <dbReference type="ARBA" id="ARBA00023303"/>
    </source>
</evidence>
<dbReference type="GO" id="GO:0004931">
    <property type="term" value="F:extracellularly ATP-gated monoatomic cation channel activity"/>
    <property type="evidence" value="ECO:0007669"/>
    <property type="project" value="InterPro"/>
</dbReference>
<dbReference type="GO" id="GO:0070588">
    <property type="term" value="P:calcium ion transmembrane transport"/>
    <property type="evidence" value="ECO:0007669"/>
    <property type="project" value="TreeGrafter"/>
</dbReference>
<evidence type="ECO:0000256" key="4">
    <source>
        <dbReference type="ARBA" id="ARBA00022692"/>
    </source>
</evidence>
<dbReference type="InterPro" id="IPR059116">
    <property type="entry name" value="P2X_receptor"/>
</dbReference>
<evidence type="ECO:0000313" key="11">
    <source>
        <dbReference type="Ensembl" id="ENSEBUP00000023840.1"/>
    </source>
</evidence>
<comment type="similarity">
    <text evidence="2">Belongs to the P2X receptor family.</text>
</comment>
<sequence length="345" mass="38713">MTRRMDCDWMCSYDTQDGLRFVHIRSVSAAFLQRVLQLAVLAYIIGWVIIYRHGYQDMEVPVATVTSKLKGVAFYRDEDSSSNGGISVWDAADYVIPPEEENAFFIVTNFIPTASQSRSTCQSTAECNTSSDCPKTEMDPKGVGVFTGNCVNEKCEIHSWCPLEKDQQAPTPPKLQGAENLTALIKISVYFPRFNISRRNIPDDANMTWMQSCRFSAENNTCPIFRLGDMVAAAGEDFKTLATQGGVIGIRVAWFCDFDYRVSLCRPTYSFRRLDNPHRQSTISPGYNFRYATYYGQNKRTLIKAYGIRFEVQVYGKARKFGIVPTVLNIASGIALLGGGRNDEG</sequence>
<dbReference type="OMA" id="LAPGWNF"/>
<dbReference type="Proteomes" id="UP000694388">
    <property type="component" value="Unplaced"/>
</dbReference>
<evidence type="ECO:0000256" key="10">
    <source>
        <dbReference type="SAM" id="Phobius"/>
    </source>
</evidence>
<dbReference type="GeneTree" id="ENSGT01020000230351"/>
<evidence type="ECO:0000256" key="5">
    <source>
        <dbReference type="ARBA" id="ARBA00022989"/>
    </source>
</evidence>
<dbReference type="GO" id="GO:0001614">
    <property type="term" value="F:purinergic nucleotide receptor activity"/>
    <property type="evidence" value="ECO:0007669"/>
    <property type="project" value="InterPro"/>
</dbReference>
<evidence type="ECO:0000256" key="7">
    <source>
        <dbReference type="ARBA" id="ARBA00023136"/>
    </source>
</evidence>
<dbReference type="GO" id="GO:0012505">
    <property type="term" value="C:endomembrane system"/>
    <property type="evidence" value="ECO:0007669"/>
    <property type="project" value="UniProtKB-SubCell"/>
</dbReference>
<dbReference type="InterPro" id="IPR027309">
    <property type="entry name" value="P2X_extracellular_dom_sf"/>
</dbReference>
<evidence type="ECO:0000313" key="12">
    <source>
        <dbReference type="Proteomes" id="UP000694388"/>
    </source>
</evidence>
<dbReference type="GO" id="GO:0005886">
    <property type="term" value="C:plasma membrane"/>
    <property type="evidence" value="ECO:0007669"/>
    <property type="project" value="InterPro"/>
</dbReference>
<dbReference type="NCBIfam" id="TIGR00863">
    <property type="entry name" value="P2X"/>
    <property type="match status" value="1"/>
</dbReference>
<keyword evidence="3" id="KW-0813">Transport</keyword>
<evidence type="ECO:0000256" key="8">
    <source>
        <dbReference type="ARBA" id="ARBA00023286"/>
    </source>
</evidence>
<reference evidence="11" key="2">
    <citation type="submission" date="2025-09" db="UniProtKB">
        <authorList>
            <consortium name="Ensembl"/>
        </authorList>
    </citation>
    <scope>IDENTIFICATION</scope>
</reference>
<keyword evidence="12" id="KW-1185">Reference proteome</keyword>
<dbReference type="GO" id="GO:0098794">
    <property type="term" value="C:postsynapse"/>
    <property type="evidence" value="ECO:0007669"/>
    <property type="project" value="GOC"/>
</dbReference>
<evidence type="ECO:0000256" key="1">
    <source>
        <dbReference type="ARBA" id="ARBA00004308"/>
    </source>
</evidence>
<organism evidence="11 12">
    <name type="scientific">Eptatretus burgeri</name>
    <name type="common">Inshore hagfish</name>
    <dbReference type="NCBI Taxonomy" id="7764"/>
    <lineage>
        <taxon>Eukaryota</taxon>
        <taxon>Metazoa</taxon>
        <taxon>Chordata</taxon>
        <taxon>Craniata</taxon>
        <taxon>Vertebrata</taxon>
        <taxon>Cyclostomata</taxon>
        <taxon>Myxini</taxon>
        <taxon>Myxiniformes</taxon>
        <taxon>Myxinidae</taxon>
        <taxon>Eptatretinae</taxon>
        <taxon>Eptatretus</taxon>
    </lineage>
</organism>
<dbReference type="Pfam" id="PF00864">
    <property type="entry name" value="P2X_receptor"/>
    <property type="match status" value="1"/>
</dbReference>
<evidence type="ECO:0000256" key="2">
    <source>
        <dbReference type="ARBA" id="ARBA00009848"/>
    </source>
</evidence>
<keyword evidence="8" id="KW-1071">Ligand-gated ion channel</keyword>
<evidence type="ECO:0000256" key="6">
    <source>
        <dbReference type="ARBA" id="ARBA00023065"/>
    </source>
</evidence>
<keyword evidence="9" id="KW-0407">Ion channel</keyword>
<dbReference type="PRINTS" id="PR01307">
    <property type="entry name" value="P2XRECEPTOR"/>
</dbReference>
<keyword evidence="7 10" id="KW-0472">Membrane</keyword>
<dbReference type="AlphaFoldDB" id="A0A8C4R443"/>
<dbReference type="GO" id="GO:0033198">
    <property type="term" value="P:response to ATP"/>
    <property type="evidence" value="ECO:0007669"/>
    <property type="project" value="InterPro"/>
</dbReference>
<name>A0A8C4R443_EPTBU</name>
<keyword evidence="5 10" id="KW-1133">Transmembrane helix</keyword>
<dbReference type="Ensembl" id="ENSEBUT00000024416.1">
    <property type="protein sequence ID" value="ENSEBUP00000023840.1"/>
    <property type="gene ID" value="ENSEBUG00000014686.1"/>
</dbReference>
<dbReference type="Gene3D" id="2.60.490.10">
    <property type="entry name" value="atp-gated p2x4 ion channel domain"/>
    <property type="match status" value="1"/>
</dbReference>
<feature type="transmembrane region" description="Helical" evidence="10">
    <location>
        <begin position="31"/>
        <end position="51"/>
    </location>
</feature>
<evidence type="ECO:0000256" key="3">
    <source>
        <dbReference type="ARBA" id="ARBA00022448"/>
    </source>
</evidence>
<comment type="subcellular location">
    <subcellularLocation>
        <location evidence="1">Endomembrane system</location>
    </subcellularLocation>
</comment>
<keyword evidence="4 10" id="KW-0812">Transmembrane</keyword>
<dbReference type="PANTHER" id="PTHR10125:SF31">
    <property type="entry name" value="P2X RECEPTOR E"/>
    <property type="match status" value="1"/>
</dbReference>
<dbReference type="PANTHER" id="PTHR10125">
    <property type="entry name" value="P2X PURINOCEPTOR"/>
    <property type="match status" value="1"/>
</dbReference>
<protein>
    <submittedName>
        <fullName evidence="11">Purinergic receptor P2X, ligand-gated ion channel, 4a</fullName>
    </submittedName>
</protein>
<dbReference type="InterPro" id="IPR001429">
    <property type="entry name" value="P2X_purnocptor"/>
</dbReference>
<dbReference type="Gene3D" id="1.10.287.940">
    <property type="entry name" value="atp-gated p2x4 ion channel"/>
    <property type="match status" value="1"/>
</dbReference>
<accession>A0A8C4R443</accession>
<proteinExistence type="inferred from homology"/>